<protein>
    <submittedName>
        <fullName evidence="1">Uncharacterized protein</fullName>
    </submittedName>
</protein>
<dbReference type="EMBL" id="JACHLK010000042">
    <property type="protein sequence ID" value="MBB6564354.1"/>
    <property type="molecule type" value="Genomic_DNA"/>
</dbReference>
<keyword evidence="2" id="KW-1185">Reference proteome</keyword>
<organism evidence="1 2">
    <name type="scientific">Acidovorax soli</name>
    <dbReference type="NCBI Taxonomy" id="592050"/>
    <lineage>
        <taxon>Bacteria</taxon>
        <taxon>Pseudomonadati</taxon>
        <taxon>Pseudomonadota</taxon>
        <taxon>Betaproteobacteria</taxon>
        <taxon>Burkholderiales</taxon>
        <taxon>Comamonadaceae</taxon>
        <taxon>Acidovorax</taxon>
    </lineage>
</organism>
<evidence type="ECO:0000313" key="1">
    <source>
        <dbReference type="EMBL" id="MBB6564354.1"/>
    </source>
</evidence>
<sequence length="48" mass="5264">MRRIKRALFYCLLPVAIVLALIGFPMPLAPPQATRAGQEQSAPADKRS</sequence>
<name>A0A7X0PM51_9BURK</name>
<evidence type="ECO:0000313" key="2">
    <source>
        <dbReference type="Proteomes" id="UP000575083"/>
    </source>
</evidence>
<dbReference type="RefSeq" id="WP_184866310.1">
    <property type="nucleotide sequence ID" value="NZ_JACHLK010000042.1"/>
</dbReference>
<proteinExistence type="predicted"/>
<accession>A0A7X0PM51</accession>
<dbReference type="AlphaFoldDB" id="A0A7X0PM51"/>
<gene>
    <name evidence="1" type="ORF">HNP48_007086</name>
</gene>
<reference evidence="1 2" key="1">
    <citation type="submission" date="2020-08" db="EMBL/GenBank/DDBJ databases">
        <title>Functional genomics of gut bacteria from endangered species of beetles.</title>
        <authorList>
            <person name="Carlos-Shanley C."/>
        </authorList>
    </citation>
    <scope>NUCLEOTIDE SEQUENCE [LARGE SCALE GENOMIC DNA]</scope>
    <source>
        <strain evidence="1 2">S00198</strain>
    </source>
</reference>
<dbReference type="Proteomes" id="UP000575083">
    <property type="component" value="Unassembled WGS sequence"/>
</dbReference>
<comment type="caution">
    <text evidence="1">The sequence shown here is derived from an EMBL/GenBank/DDBJ whole genome shotgun (WGS) entry which is preliminary data.</text>
</comment>